<comment type="caution">
    <text evidence="2">The sequence shown here is derived from an EMBL/GenBank/DDBJ whole genome shotgun (WGS) entry which is preliminary data.</text>
</comment>
<proteinExistence type="predicted"/>
<gene>
    <name evidence="2" type="ORF">RU07_12260</name>
</gene>
<protein>
    <submittedName>
        <fullName evidence="2">Uncharacterized protein</fullName>
    </submittedName>
</protein>
<dbReference type="AlphaFoldDB" id="A0A0D0K1R0"/>
<dbReference type="Proteomes" id="UP000035017">
    <property type="component" value="Unassembled WGS sequence"/>
</dbReference>
<dbReference type="EMBL" id="JXQV01000011">
    <property type="protein sequence ID" value="KIQ02216.1"/>
    <property type="molecule type" value="Genomic_DNA"/>
</dbReference>
<evidence type="ECO:0000313" key="2">
    <source>
        <dbReference type="EMBL" id="KIQ02216.1"/>
    </source>
</evidence>
<feature type="region of interest" description="Disordered" evidence="1">
    <location>
        <begin position="1"/>
        <end position="48"/>
    </location>
</feature>
<feature type="compositionally biased region" description="Polar residues" evidence="1">
    <location>
        <begin position="11"/>
        <end position="22"/>
    </location>
</feature>
<evidence type="ECO:0000256" key="1">
    <source>
        <dbReference type="SAM" id="MobiDB-lite"/>
    </source>
</evidence>
<evidence type="ECO:0000313" key="3">
    <source>
        <dbReference type="Proteomes" id="UP000035017"/>
    </source>
</evidence>
<organism evidence="2 3">
    <name type="scientific">Agrobacterium tumefaciens</name>
    <dbReference type="NCBI Taxonomy" id="358"/>
    <lineage>
        <taxon>Bacteria</taxon>
        <taxon>Pseudomonadati</taxon>
        <taxon>Pseudomonadota</taxon>
        <taxon>Alphaproteobacteria</taxon>
        <taxon>Hyphomicrobiales</taxon>
        <taxon>Rhizobiaceae</taxon>
        <taxon>Rhizobium/Agrobacterium group</taxon>
        <taxon>Agrobacterium</taxon>
        <taxon>Agrobacterium tumefaciens complex</taxon>
    </lineage>
</organism>
<sequence>MRKFAKVIGSQMPTEARMQNESYPRRNMASQPIRRGSQRAGRNARAKREMARYPSFRANLIVKADFEKLNCFNAAACSALNVAGQCKTGIAFTG</sequence>
<accession>A0A0D0K1R0</accession>
<name>A0A0D0K1R0_AGRTU</name>
<reference evidence="2 3" key="1">
    <citation type="submission" date="2014-12" db="EMBL/GenBank/DDBJ databases">
        <title>16Stimator: statistical estimation of ribosomal gene copy numbers from draft genome assemblies.</title>
        <authorList>
            <person name="Perisin M.A."/>
            <person name="Vetter M."/>
            <person name="Gilbert J.A."/>
            <person name="Bergelson J."/>
        </authorList>
    </citation>
    <scope>NUCLEOTIDE SEQUENCE [LARGE SCALE GENOMIC DNA]</scope>
    <source>
        <strain evidence="2 3">MEJ076</strain>
    </source>
</reference>